<evidence type="ECO:0000313" key="2">
    <source>
        <dbReference type="Proteomes" id="UP000823388"/>
    </source>
</evidence>
<dbReference type="AlphaFoldDB" id="A0A8T0NLE6"/>
<keyword evidence="2" id="KW-1185">Reference proteome</keyword>
<dbReference type="EMBL" id="CM029053">
    <property type="protein sequence ID" value="KAG2550063.1"/>
    <property type="molecule type" value="Genomic_DNA"/>
</dbReference>
<dbReference type="Pfam" id="PF04578">
    <property type="entry name" value="DUF594"/>
    <property type="match status" value="1"/>
</dbReference>
<accession>A0A8T0NLE6</accession>
<comment type="caution">
    <text evidence="1">The sequence shown here is derived from an EMBL/GenBank/DDBJ whole genome shotgun (WGS) entry which is preliminary data.</text>
</comment>
<evidence type="ECO:0008006" key="3">
    <source>
        <dbReference type="Google" id="ProtNLM"/>
    </source>
</evidence>
<reference evidence="1" key="1">
    <citation type="submission" date="2020-05" db="EMBL/GenBank/DDBJ databases">
        <title>WGS assembly of Panicum virgatum.</title>
        <authorList>
            <person name="Lovell J.T."/>
            <person name="Jenkins J."/>
            <person name="Shu S."/>
            <person name="Juenger T.E."/>
            <person name="Schmutz J."/>
        </authorList>
    </citation>
    <scope>NUCLEOTIDE SEQUENCE</scope>
    <source>
        <strain evidence="1">AP13</strain>
    </source>
</reference>
<organism evidence="1 2">
    <name type="scientific">Panicum virgatum</name>
    <name type="common">Blackwell switchgrass</name>
    <dbReference type="NCBI Taxonomy" id="38727"/>
    <lineage>
        <taxon>Eukaryota</taxon>
        <taxon>Viridiplantae</taxon>
        <taxon>Streptophyta</taxon>
        <taxon>Embryophyta</taxon>
        <taxon>Tracheophyta</taxon>
        <taxon>Spermatophyta</taxon>
        <taxon>Magnoliopsida</taxon>
        <taxon>Liliopsida</taxon>
        <taxon>Poales</taxon>
        <taxon>Poaceae</taxon>
        <taxon>PACMAD clade</taxon>
        <taxon>Panicoideae</taxon>
        <taxon>Panicodae</taxon>
        <taxon>Paniceae</taxon>
        <taxon>Panicinae</taxon>
        <taxon>Panicum</taxon>
        <taxon>Panicum sect. Hiantes</taxon>
    </lineage>
</organism>
<protein>
    <recommendedName>
        <fullName evidence="3">DUF4220 domain-containing protein</fullName>
    </recommendedName>
</protein>
<dbReference type="InterPro" id="IPR007658">
    <property type="entry name" value="DUF594"/>
</dbReference>
<sequence>MPNSPPPPLRLEHPITFKLTKGQQGADDQNVQVAMTLSQYCAYLIIYAPQLLPGHKGDTSCLLSAAAHEAASFLKDKGNEQGRHEAMRSMEPDQQTIFGSGIKLGKQLQDIIPDDTRRWKVIADFWSELMLYLALSDNIKGHIEQLAQGGEFITHLWALLYHAGIAKREDHHENQTEESPEHIMFSTYDLEA</sequence>
<evidence type="ECO:0000313" key="1">
    <source>
        <dbReference type="EMBL" id="KAG2550063.1"/>
    </source>
</evidence>
<dbReference type="Proteomes" id="UP000823388">
    <property type="component" value="Chromosome 9K"/>
</dbReference>
<gene>
    <name evidence="1" type="ORF">PVAP13_9KG242100</name>
</gene>
<proteinExistence type="predicted"/>
<dbReference type="PANTHER" id="PTHR31325">
    <property type="entry name" value="OS01G0798800 PROTEIN-RELATED"/>
    <property type="match status" value="1"/>
</dbReference>
<name>A0A8T0NLE6_PANVG</name>